<protein>
    <submittedName>
        <fullName evidence="3 4">Uncharacterized protein</fullName>
    </submittedName>
</protein>
<dbReference type="KEGG" id="gtt:GUITHDRAFT_131680"/>
<dbReference type="EMBL" id="JH992965">
    <property type="protein sequence ID" value="EKX55495.1"/>
    <property type="molecule type" value="Genomic_DNA"/>
</dbReference>
<dbReference type="AlphaFoldDB" id="L1K4V7"/>
<gene>
    <name evidence="3" type="ORF">GUITHDRAFT_131680</name>
</gene>
<evidence type="ECO:0000256" key="1">
    <source>
        <dbReference type="SAM" id="MobiDB-lite"/>
    </source>
</evidence>
<accession>L1K4V7</accession>
<feature type="region of interest" description="Disordered" evidence="1">
    <location>
        <begin position="52"/>
        <end position="145"/>
    </location>
</feature>
<proteinExistence type="predicted"/>
<feature type="signal peptide" evidence="2">
    <location>
        <begin position="1"/>
        <end position="23"/>
    </location>
</feature>
<evidence type="ECO:0000256" key="2">
    <source>
        <dbReference type="SAM" id="SignalP"/>
    </source>
</evidence>
<reference evidence="5" key="2">
    <citation type="submission" date="2012-11" db="EMBL/GenBank/DDBJ databases">
        <authorList>
            <person name="Kuo A."/>
            <person name="Curtis B.A."/>
            <person name="Tanifuji G."/>
            <person name="Burki F."/>
            <person name="Gruber A."/>
            <person name="Irimia M."/>
            <person name="Maruyama S."/>
            <person name="Arias M.C."/>
            <person name="Ball S.G."/>
            <person name="Gile G.H."/>
            <person name="Hirakawa Y."/>
            <person name="Hopkins J.F."/>
            <person name="Rensing S.A."/>
            <person name="Schmutz J."/>
            <person name="Symeonidi A."/>
            <person name="Elias M."/>
            <person name="Eveleigh R.J."/>
            <person name="Herman E.K."/>
            <person name="Klute M.J."/>
            <person name="Nakayama T."/>
            <person name="Obornik M."/>
            <person name="Reyes-Prieto A."/>
            <person name="Armbrust E.V."/>
            <person name="Aves S.J."/>
            <person name="Beiko R.G."/>
            <person name="Coutinho P."/>
            <person name="Dacks J.B."/>
            <person name="Durnford D.G."/>
            <person name="Fast N.M."/>
            <person name="Green B.R."/>
            <person name="Grisdale C."/>
            <person name="Hempe F."/>
            <person name="Henrissat B."/>
            <person name="Hoppner M.P."/>
            <person name="Ishida K.-I."/>
            <person name="Kim E."/>
            <person name="Koreny L."/>
            <person name="Kroth P.G."/>
            <person name="Liu Y."/>
            <person name="Malik S.-B."/>
            <person name="Maier U.G."/>
            <person name="McRose D."/>
            <person name="Mock T."/>
            <person name="Neilson J.A."/>
            <person name="Onodera N.T."/>
            <person name="Poole A.M."/>
            <person name="Pritham E.J."/>
            <person name="Richards T.A."/>
            <person name="Rocap G."/>
            <person name="Roy S.W."/>
            <person name="Sarai C."/>
            <person name="Schaack S."/>
            <person name="Shirato S."/>
            <person name="Slamovits C.H."/>
            <person name="Spencer D.F."/>
            <person name="Suzuki S."/>
            <person name="Worden A.Z."/>
            <person name="Zauner S."/>
            <person name="Barry K."/>
            <person name="Bell C."/>
            <person name="Bharti A.K."/>
            <person name="Crow J.A."/>
            <person name="Grimwood J."/>
            <person name="Kramer R."/>
            <person name="Lindquist E."/>
            <person name="Lucas S."/>
            <person name="Salamov A."/>
            <person name="McFadden G.I."/>
            <person name="Lane C.E."/>
            <person name="Keeling P.J."/>
            <person name="Gray M.W."/>
            <person name="Grigoriev I.V."/>
            <person name="Archibald J.M."/>
        </authorList>
    </citation>
    <scope>NUCLEOTIDE SEQUENCE</scope>
    <source>
        <strain evidence="5">CCMP2712</strain>
    </source>
</reference>
<evidence type="ECO:0000313" key="4">
    <source>
        <dbReference type="EnsemblProtists" id="EKX55495"/>
    </source>
</evidence>
<keyword evidence="2" id="KW-0732">Signal</keyword>
<feature type="compositionally biased region" description="Acidic residues" evidence="1">
    <location>
        <begin position="63"/>
        <end position="87"/>
    </location>
</feature>
<dbReference type="Proteomes" id="UP000011087">
    <property type="component" value="Unassembled WGS sequence"/>
</dbReference>
<evidence type="ECO:0000313" key="3">
    <source>
        <dbReference type="EMBL" id="EKX55495.1"/>
    </source>
</evidence>
<name>L1K4V7_GUITC</name>
<sequence length="232" mass="25032">MRRGALVPLTILLLFIVVAGSISQDFQPLHLSRTNRLAPTALRGSVLGLRLRGGLGRPKKADSDDDDEDDDDVSGGDDDDDDDEGGSDNDMSSSESDQGKKKGKGPKKTKKKNAESDDNSDDDELDMQGSGSGEDDSEDDGPAKKKVPTAIISSYLTVCLLCIVRKVWAYFSGIFYTKSHALHVRKEEEEVVVVEEETESAFVAAKKGTYLVTAVNQEMTTAEDVAVSVDVV</sequence>
<reference evidence="4" key="3">
    <citation type="submission" date="2015-06" db="UniProtKB">
        <authorList>
            <consortium name="EnsemblProtists"/>
        </authorList>
    </citation>
    <scope>IDENTIFICATION</scope>
</reference>
<keyword evidence="5" id="KW-1185">Reference proteome</keyword>
<feature type="chain" id="PRO_5008772240" evidence="2">
    <location>
        <begin position="24"/>
        <end position="232"/>
    </location>
</feature>
<dbReference type="RefSeq" id="XP_005842475.1">
    <property type="nucleotide sequence ID" value="XM_005842418.1"/>
</dbReference>
<evidence type="ECO:0000313" key="5">
    <source>
        <dbReference type="Proteomes" id="UP000011087"/>
    </source>
</evidence>
<dbReference type="HOGENOM" id="CLU_1196789_0_0_1"/>
<dbReference type="GeneID" id="17312205"/>
<dbReference type="PaxDb" id="55529-EKX55495"/>
<feature type="compositionally biased region" description="Basic residues" evidence="1">
    <location>
        <begin position="101"/>
        <end position="111"/>
    </location>
</feature>
<organism evidence="3">
    <name type="scientific">Guillardia theta (strain CCMP2712)</name>
    <name type="common">Cryptophyte</name>
    <dbReference type="NCBI Taxonomy" id="905079"/>
    <lineage>
        <taxon>Eukaryota</taxon>
        <taxon>Cryptophyceae</taxon>
        <taxon>Pyrenomonadales</taxon>
        <taxon>Geminigeraceae</taxon>
        <taxon>Guillardia</taxon>
    </lineage>
</organism>
<reference evidence="3 5" key="1">
    <citation type="journal article" date="2012" name="Nature">
        <title>Algal genomes reveal evolutionary mosaicism and the fate of nucleomorphs.</title>
        <authorList>
            <consortium name="DOE Joint Genome Institute"/>
            <person name="Curtis B.A."/>
            <person name="Tanifuji G."/>
            <person name="Burki F."/>
            <person name="Gruber A."/>
            <person name="Irimia M."/>
            <person name="Maruyama S."/>
            <person name="Arias M.C."/>
            <person name="Ball S.G."/>
            <person name="Gile G.H."/>
            <person name="Hirakawa Y."/>
            <person name="Hopkins J.F."/>
            <person name="Kuo A."/>
            <person name="Rensing S.A."/>
            <person name="Schmutz J."/>
            <person name="Symeonidi A."/>
            <person name="Elias M."/>
            <person name="Eveleigh R.J."/>
            <person name="Herman E.K."/>
            <person name="Klute M.J."/>
            <person name="Nakayama T."/>
            <person name="Obornik M."/>
            <person name="Reyes-Prieto A."/>
            <person name="Armbrust E.V."/>
            <person name="Aves S.J."/>
            <person name="Beiko R.G."/>
            <person name="Coutinho P."/>
            <person name="Dacks J.B."/>
            <person name="Durnford D.G."/>
            <person name="Fast N.M."/>
            <person name="Green B.R."/>
            <person name="Grisdale C.J."/>
            <person name="Hempel F."/>
            <person name="Henrissat B."/>
            <person name="Hoppner M.P."/>
            <person name="Ishida K."/>
            <person name="Kim E."/>
            <person name="Koreny L."/>
            <person name="Kroth P.G."/>
            <person name="Liu Y."/>
            <person name="Malik S.B."/>
            <person name="Maier U.G."/>
            <person name="McRose D."/>
            <person name="Mock T."/>
            <person name="Neilson J.A."/>
            <person name="Onodera N.T."/>
            <person name="Poole A.M."/>
            <person name="Pritham E.J."/>
            <person name="Richards T.A."/>
            <person name="Rocap G."/>
            <person name="Roy S.W."/>
            <person name="Sarai C."/>
            <person name="Schaack S."/>
            <person name="Shirato S."/>
            <person name="Slamovits C.H."/>
            <person name="Spencer D.F."/>
            <person name="Suzuki S."/>
            <person name="Worden A.Z."/>
            <person name="Zauner S."/>
            <person name="Barry K."/>
            <person name="Bell C."/>
            <person name="Bharti A.K."/>
            <person name="Crow J.A."/>
            <person name="Grimwood J."/>
            <person name="Kramer R."/>
            <person name="Lindquist E."/>
            <person name="Lucas S."/>
            <person name="Salamov A."/>
            <person name="McFadden G.I."/>
            <person name="Lane C.E."/>
            <person name="Keeling P.J."/>
            <person name="Gray M.W."/>
            <person name="Grigoriev I.V."/>
            <person name="Archibald J.M."/>
        </authorList>
    </citation>
    <scope>NUCLEOTIDE SEQUENCE</scope>
    <source>
        <strain evidence="3 5">CCMP2712</strain>
    </source>
</reference>
<feature type="compositionally biased region" description="Acidic residues" evidence="1">
    <location>
        <begin position="116"/>
        <end position="126"/>
    </location>
</feature>
<dbReference type="EnsemblProtists" id="EKX55495">
    <property type="protein sequence ID" value="EKX55495"/>
    <property type="gene ID" value="GUITHDRAFT_131680"/>
</dbReference>